<evidence type="ECO:0008006" key="15">
    <source>
        <dbReference type="Google" id="ProtNLM"/>
    </source>
</evidence>
<evidence type="ECO:0000259" key="11">
    <source>
        <dbReference type="PROSITE" id="PS50893"/>
    </source>
</evidence>
<evidence type="ECO:0000256" key="8">
    <source>
        <dbReference type="ARBA" id="ARBA00023136"/>
    </source>
</evidence>
<dbReference type="PANTHER" id="PTHR24223">
    <property type="entry name" value="ATP-BINDING CASSETTE SUB-FAMILY C"/>
    <property type="match status" value="1"/>
</dbReference>
<dbReference type="CDD" id="cd18604">
    <property type="entry name" value="ABC_6TM_VMR1_D2_like"/>
    <property type="match status" value="1"/>
</dbReference>
<evidence type="ECO:0000256" key="4">
    <source>
        <dbReference type="ARBA" id="ARBA00022737"/>
    </source>
</evidence>
<dbReference type="PROSITE" id="PS50893">
    <property type="entry name" value="ABC_TRANSPORTER_2"/>
    <property type="match status" value="2"/>
</dbReference>
<dbReference type="Gene3D" id="3.40.50.300">
    <property type="entry name" value="P-loop containing nucleotide triphosphate hydrolases"/>
    <property type="match status" value="2"/>
</dbReference>
<feature type="transmembrane region" description="Helical" evidence="10">
    <location>
        <begin position="185"/>
        <end position="204"/>
    </location>
</feature>
<evidence type="ECO:0000256" key="2">
    <source>
        <dbReference type="ARBA" id="ARBA00022448"/>
    </source>
</evidence>
<keyword evidence="6" id="KW-0067">ATP-binding</keyword>
<feature type="region of interest" description="Disordered" evidence="9">
    <location>
        <begin position="395"/>
        <end position="455"/>
    </location>
</feature>
<dbReference type="Gene3D" id="1.20.1560.10">
    <property type="entry name" value="ABC transporter type 1, transmembrane domain"/>
    <property type="match status" value="2"/>
</dbReference>
<reference evidence="13 14" key="1">
    <citation type="journal article" date="2020" name="ISME J.">
        <title>Uncovering the hidden diversity of litter-decomposition mechanisms in mushroom-forming fungi.</title>
        <authorList>
            <person name="Floudas D."/>
            <person name="Bentzer J."/>
            <person name="Ahren D."/>
            <person name="Johansson T."/>
            <person name="Persson P."/>
            <person name="Tunlid A."/>
        </authorList>
    </citation>
    <scope>NUCLEOTIDE SEQUENCE [LARGE SCALE GENOMIC DNA]</scope>
    <source>
        <strain evidence="13 14">CBS 291.85</strain>
    </source>
</reference>
<keyword evidence="8 10" id="KW-0472">Membrane</keyword>
<evidence type="ECO:0000256" key="10">
    <source>
        <dbReference type="SAM" id="Phobius"/>
    </source>
</evidence>
<dbReference type="Proteomes" id="UP000559256">
    <property type="component" value="Unassembled WGS sequence"/>
</dbReference>
<dbReference type="Pfam" id="PF00005">
    <property type="entry name" value="ABC_tran"/>
    <property type="match status" value="2"/>
</dbReference>
<proteinExistence type="predicted"/>
<comment type="caution">
    <text evidence="13">The sequence shown here is derived from an EMBL/GenBank/DDBJ whole genome shotgun (WGS) entry which is preliminary data.</text>
</comment>
<keyword evidence="5" id="KW-0547">Nucleotide-binding</keyword>
<feature type="transmembrane region" description="Helical" evidence="10">
    <location>
        <begin position="1187"/>
        <end position="1207"/>
    </location>
</feature>
<feature type="transmembrane region" description="Helical" evidence="10">
    <location>
        <begin position="589"/>
        <end position="611"/>
    </location>
</feature>
<dbReference type="OrthoDB" id="6500128at2759"/>
<feature type="region of interest" description="Disordered" evidence="9">
    <location>
        <begin position="676"/>
        <end position="700"/>
    </location>
</feature>
<feature type="transmembrane region" description="Helical" evidence="10">
    <location>
        <begin position="1237"/>
        <end position="1258"/>
    </location>
</feature>
<dbReference type="GO" id="GO:0140359">
    <property type="term" value="F:ABC-type transporter activity"/>
    <property type="evidence" value="ECO:0007669"/>
    <property type="project" value="InterPro"/>
</dbReference>
<dbReference type="SUPFAM" id="SSF52540">
    <property type="entry name" value="P-loop containing nucleoside triphosphate hydrolases"/>
    <property type="match status" value="2"/>
</dbReference>
<dbReference type="PROSITE" id="PS50929">
    <property type="entry name" value="ABC_TM1F"/>
    <property type="match status" value="2"/>
</dbReference>
<feature type="domain" description="ABC transporter" evidence="11">
    <location>
        <begin position="727"/>
        <end position="957"/>
    </location>
</feature>
<feature type="transmembrane region" description="Helical" evidence="10">
    <location>
        <begin position="74"/>
        <end position="93"/>
    </location>
</feature>
<dbReference type="InterPro" id="IPR027417">
    <property type="entry name" value="P-loop_NTPase"/>
</dbReference>
<feature type="transmembrane region" description="Helical" evidence="10">
    <location>
        <begin position="295"/>
        <end position="318"/>
    </location>
</feature>
<sequence length="1564" mass="173746">MPLLPVPIPEIPAYAALASFCILLLHVGRSRFLQRNRHHAGTNEDEDSSSSEHLKNVKIPGQERNIQFIYTWRVLKLIGCLTMLGLTIGTTIARKCGSVASESGGVEESQGLHPTRAVQLTCLLFVYASCLALLSLSPSVDRRCKSICLVHLEIILLIPFLLYVYRDIVPLGTFDKTPVDLCEGAYLWSKIGVLGFISVIVPLFSPREYVPVDPKNPVESSPDQTCSLFSLMCINFMSGVIFAAKKVDHLPFDQFPPLADWDWSSHLRDKYFKHIDIFSGAKKRRLVWGILRSFWWTYIQAFLWVAPIQGSVSVMGPFALNRLLRYMETDGQNATIRPWVWIIGLFLSPVLEALSFEWYFRILFHTEVRIEALVQQLVFEQALRMRIKNDAALEGKSDVNEDSSTTSTIDDANAGSSTNTDNTNNANNKTKAKAKAKTKDKPSQPQSQDQDAEGAKSNVYGKINNLVTNDLQTFMRLTQVFEGFGTVPVELTLYAVFLYSILGWSALVGIGLTILLAPIPSYLTTLGGKVQAAKMKKTDARVQTFSDTINVLRMVKLFGWEVKMQGLIGEKREDELVFIRKGRTLEMGLGVVNLVIAFVTMGTTFAVHAIVRKQELTASIVFSSMTIFETFGLYIRFLFTTVGTFIAANISSNRITDFLHNTELIDDFTENPSSTITTGDAADAGTGASASPSTSPVPPEHIHDTGFCNATFAWSKDSALSGSGDGTSTPLLSSSRRRFLLKVEDKLVFKQGHLNLILGPTGSGKTALLLALLGEMHFVPPTTANESWVNLPREGGIAYAPQESWVLNQTIKENIVFNSDYNEDRYQKVLHQCALQRDLSLFKAGDQTEVGERGQTLSGGQKARLTLARAVYSKAQIVILDDILAALDVHTAKWVVEKCLAGDLLEGRTIIMVTHNIDLVQPLARFVVTMKDGRVVDQDHVSGVHKSARELVMKLKGELDESEAPKPEDTEDQKAKDGKLVMDEEIVTSRRFLSSLTLYFSALGGGHPLVFLVVVILGFTLVTLTTTFQTWYLGYWASQYEYHSPEDMPVLLYFGKYGLLFVLILLLDLMTNVYYIYCTVRASRFLHQSLVKSITLATFGWLDRTPVSRIITRVTEDIGLVDDTLPRTMQRMFVYTINLLFKLGAAVLFTPIFLLPGVLALAIGYWLGSLYLKSQTSTRREKSVKKAPVLGLLGSAIHGAVSIRAYGVQSTFRKQLHGYIDQYSRASRTMYDIQRWVTFRLPLISGTFVSLLATYLLYASKQSASTTGFSLNMAVSFTRMIFGWLQGSMNLEVQTNSLERIDHYLKIEHEVESTENGQPPAYWPASGDLRVEKLSAKYSPDGTEVLHGISFHIRSGERIGVVGRTGSGKVTIVSMAADTILRIYAEHTHFVSPQPELISGTLRQNLDPFGDHDDFLLNDALRSAGLTTLQEDMAEEDRITLDTAVSAGGSNFSLGQRQIVALARAIVRQSKLLLLDEATSAIDYKTDNIIQRTLRTEFTGDTTMITIAHRLQTIMDADRIMVLDAGSIVEFDAPKVLLENKSGLLRALVDESHDRDILLAMAGL</sequence>
<dbReference type="SUPFAM" id="SSF90123">
    <property type="entry name" value="ABC transporter transmembrane region"/>
    <property type="match status" value="2"/>
</dbReference>
<evidence type="ECO:0000256" key="1">
    <source>
        <dbReference type="ARBA" id="ARBA00004141"/>
    </source>
</evidence>
<evidence type="ECO:0000256" key="7">
    <source>
        <dbReference type="ARBA" id="ARBA00022989"/>
    </source>
</evidence>
<dbReference type="GO" id="GO:0016020">
    <property type="term" value="C:membrane"/>
    <property type="evidence" value="ECO:0007669"/>
    <property type="project" value="UniProtKB-SubCell"/>
</dbReference>
<comment type="subcellular location">
    <subcellularLocation>
        <location evidence="1">Membrane</location>
        <topology evidence="1">Multi-pass membrane protein</topology>
    </subcellularLocation>
</comment>
<dbReference type="FunFam" id="1.20.1560.10:FF:000013">
    <property type="entry name" value="ABC transporter C family member 2"/>
    <property type="match status" value="1"/>
</dbReference>
<feature type="transmembrane region" description="Helical" evidence="10">
    <location>
        <begin position="631"/>
        <end position="650"/>
    </location>
</feature>
<keyword evidence="7 10" id="KW-1133">Transmembrane helix</keyword>
<name>A0A8H5GT13_9AGAR</name>
<gene>
    <name evidence="13" type="ORF">D9758_006919</name>
</gene>
<feature type="transmembrane region" description="Helical" evidence="10">
    <location>
        <begin position="117"/>
        <end position="136"/>
    </location>
</feature>
<evidence type="ECO:0000313" key="13">
    <source>
        <dbReference type="EMBL" id="KAF5370320.1"/>
    </source>
</evidence>
<evidence type="ECO:0000256" key="9">
    <source>
        <dbReference type="SAM" id="MobiDB-lite"/>
    </source>
</evidence>
<feature type="transmembrane region" description="Helical" evidence="10">
    <location>
        <begin position="1009"/>
        <end position="1037"/>
    </location>
</feature>
<feature type="transmembrane region" description="Helical" evidence="10">
    <location>
        <begin position="1057"/>
        <end position="1077"/>
    </location>
</feature>
<dbReference type="InterPro" id="IPR036640">
    <property type="entry name" value="ABC1_TM_sf"/>
</dbReference>
<feature type="compositionally biased region" description="Low complexity" evidence="9">
    <location>
        <begin position="412"/>
        <end position="429"/>
    </location>
</feature>
<evidence type="ECO:0000313" key="14">
    <source>
        <dbReference type="Proteomes" id="UP000559256"/>
    </source>
</evidence>
<dbReference type="InterPro" id="IPR017871">
    <property type="entry name" value="ABC_transporter-like_CS"/>
</dbReference>
<dbReference type="Pfam" id="PF00664">
    <property type="entry name" value="ABC_membrane"/>
    <property type="match status" value="2"/>
</dbReference>
<dbReference type="SMART" id="SM00382">
    <property type="entry name" value="AAA"/>
    <property type="match status" value="2"/>
</dbReference>
<dbReference type="GO" id="GO:0005524">
    <property type="term" value="F:ATP binding"/>
    <property type="evidence" value="ECO:0007669"/>
    <property type="project" value="UniProtKB-KW"/>
</dbReference>
<keyword evidence="14" id="KW-1185">Reference proteome</keyword>
<evidence type="ECO:0000256" key="6">
    <source>
        <dbReference type="ARBA" id="ARBA00022840"/>
    </source>
</evidence>
<dbReference type="InterPro" id="IPR003593">
    <property type="entry name" value="AAA+_ATPase"/>
</dbReference>
<feature type="transmembrane region" description="Helical" evidence="10">
    <location>
        <begin position="148"/>
        <end position="165"/>
    </location>
</feature>
<feature type="domain" description="ABC transmembrane type-1" evidence="12">
    <location>
        <begin position="1013"/>
        <end position="1290"/>
    </location>
</feature>
<dbReference type="CDD" id="cd18596">
    <property type="entry name" value="ABC_6TM_VMR1_D1_like"/>
    <property type="match status" value="1"/>
</dbReference>
<dbReference type="CDD" id="cd03250">
    <property type="entry name" value="ABCC_MRP_domain1"/>
    <property type="match status" value="1"/>
</dbReference>
<dbReference type="PROSITE" id="PS00211">
    <property type="entry name" value="ABC_TRANSPORTER_1"/>
    <property type="match status" value="1"/>
</dbReference>
<organism evidence="13 14">
    <name type="scientific">Tetrapyrgos nigripes</name>
    <dbReference type="NCBI Taxonomy" id="182062"/>
    <lineage>
        <taxon>Eukaryota</taxon>
        <taxon>Fungi</taxon>
        <taxon>Dikarya</taxon>
        <taxon>Basidiomycota</taxon>
        <taxon>Agaricomycotina</taxon>
        <taxon>Agaricomycetes</taxon>
        <taxon>Agaricomycetidae</taxon>
        <taxon>Agaricales</taxon>
        <taxon>Marasmiineae</taxon>
        <taxon>Marasmiaceae</taxon>
        <taxon>Tetrapyrgos</taxon>
    </lineage>
</organism>
<evidence type="ECO:0000256" key="3">
    <source>
        <dbReference type="ARBA" id="ARBA00022692"/>
    </source>
</evidence>
<dbReference type="GO" id="GO:0016887">
    <property type="term" value="F:ATP hydrolysis activity"/>
    <property type="evidence" value="ECO:0007669"/>
    <property type="project" value="InterPro"/>
</dbReference>
<keyword evidence="3 10" id="KW-0812">Transmembrane</keyword>
<dbReference type="PANTHER" id="PTHR24223:SF356">
    <property type="entry name" value="ATP-BINDING CASSETTE TRANSPORTER ABC4"/>
    <property type="match status" value="1"/>
</dbReference>
<feature type="compositionally biased region" description="Low complexity" evidence="9">
    <location>
        <begin position="676"/>
        <end position="694"/>
    </location>
</feature>
<evidence type="ECO:0000256" key="5">
    <source>
        <dbReference type="ARBA" id="ARBA00022741"/>
    </source>
</evidence>
<evidence type="ECO:0000259" key="12">
    <source>
        <dbReference type="PROSITE" id="PS50929"/>
    </source>
</evidence>
<dbReference type="InterPro" id="IPR011527">
    <property type="entry name" value="ABC1_TM_dom"/>
</dbReference>
<feature type="transmembrane region" description="Helical" evidence="10">
    <location>
        <begin position="339"/>
        <end position="360"/>
    </location>
</feature>
<dbReference type="EMBL" id="JAACJM010000011">
    <property type="protein sequence ID" value="KAF5370320.1"/>
    <property type="molecule type" value="Genomic_DNA"/>
</dbReference>
<feature type="domain" description="ABC transmembrane type-1" evidence="12">
    <location>
        <begin position="308"/>
        <end position="647"/>
    </location>
</feature>
<feature type="transmembrane region" description="Helical" evidence="10">
    <location>
        <begin position="1139"/>
        <end position="1167"/>
    </location>
</feature>
<accession>A0A8H5GT13</accession>
<protein>
    <recommendedName>
        <fullName evidence="15">P-loop containing nucleoside triphosphate hydrolase protein</fullName>
    </recommendedName>
</protein>
<keyword evidence="4" id="KW-0677">Repeat</keyword>
<dbReference type="InterPro" id="IPR050173">
    <property type="entry name" value="ABC_transporter_C-like"/>
</dbReference>
<feature type="transmembrane region" description="Helical" evidence="10">
    <location>
        <begin position="491"/>
        <end position="517"/>
    </location>
</feature>
<feature type="domain" description="ABC transporter" evidence="11">
    <location>
        <begin position="1329"/>
        <end position="1550"/>
    </location>
</feature>
<feature type="transmembrane region" description="Helical" evidence="10">
    <location>
        <begin position="12"/>
        <end position="28"/>
    </location>
</feature>
<dbReference type="InterPro" id="IPR003439">
    <property type="entry name" value="ABC_transporter-like_ATP-bd"/>
</dbReference>
<keyword evidence="2" id="KW-0813">Transport</keyword>